<protein>
    <submittedName>
        <fullName evidence="1">Uncharacterized protein</fullName>
    </submittedName>
</protein>
<organism evidence="1">
    <name type="scientific">Streptomyces sp. R21</name>
    <dbReference type="NCBI Taxonomy" id="3238627"/>
    <lineage>
        <taxon>Bacteria</taxon>
        <taxon>Bacillati</taxon>
        <taxon>Actinomycetota</taxon>
        <taxon>Actinomycetes</taxon>
        <taxon>Kitasatosporales</taxon>
        <taxon>Streptomycetaceae</taxon>
        <taxon>Streptomyces</taxon>
    </lineage>
</organism>
<evidence type="ECO:0000313" key="1">
    <source>
        <dbReference type="EMBL" id="XDQ31197.1"/>
    </source>
</evidence>
<dbReference type="EMBL" id="CP163435">
    <property type="protein sequence ID" value="XDQ31197.1"/>
    <property type="molecule type" value="Genomic_DNA"/>
</dbReference>
<sequence>MQDEDGLLVEALGALAGGLGRRGAEFTAKRLKKNVHEIDLRLPLAFEDAVERTHDVLTALGRQVDPLEPQPSADRRTIRVIAAGGAGGLNPVVVTAVLTRAEAAATGVLLRAAAKEGLIKQRAGEKTAQRVAMLLAE</sequence>
<gene>
    <name evidence="1" type="ORF">AB5J56_43730</name>
</gene>
<dbReference type="RefSeq" id="WP_369241871.1">
    <property type="nucleotide sequence ID" value="NZ_CP163435.1"/>
</dbReference>
<dbReference type="AlphaFoldDB" id="A0AB39PKT8"/>
<proteinExistence type="predicted"/>
<reference evidence="1" key="1">
    <citation type="submission" date="2024-07" db="EMBL/GenBank/DDBJ databases">
        <authorList>
            <person name="Yu S.T."/>
        </authorList>
    </citation>
    <scope>NUCLEOTIDE SEQUENCE</scope>
    <source>
        <strain evidence="1">R21</strain>
    </source>
</reference>
<name>A0AB39PKT8_9ACTN</name>
<accession>A0AB39PKT8</accession>